<dbReference type="SUPFAM" id="SSF102405">
    <property type="entry name" value="MCP/YpsA-like"/>
    <property type="match status" value="1"/>
</dbReference>
<organism evidence="4 5">
    <name type="scientific">Arthrobacter zhaoxinii</name>
    <dbReference type="NCBI Taxonomy" id="2964616"/>
    <lineage>
        <taxon>Bacteria</taxon>
        <taxon>Bacillati</taxon>
        <taxon>Actinomycetota</taxon>
        <taxon>Actinomycetes</taxon>
        <taxon>Micrococcales</taxon>
        <taxon>Micrococcaceae</taxon>
        <taxon>Arthrobacter</taxon>
    </lineage>
</organism>
<evidence type="ECO:0000259" key="3">
    <source>
        <dbReference type="Pfam" id="PF02481"/>
    </source>
</evidence>
<dbReference type="Proteomes" id="UP001059859">
    <property type="component" value="Chromosome"/>
</dbReference>
<dbReference type="RefSeq" id="WP_260651475.1">
    <property type="nucleotide sequence ID" value="NZ_CP104275.1"/>
</dbReference>
<feature type="region of interest" description="Disordered" evidence="2">
    <location>
        <begin position="322"/>
        <end position="362"/>
    </location>
</feature>
<evidence type="ECO:0000256" key="1">
    <source>
        <dbReference type="ARBA" id="ARBA00006525"/>
    </source>
</evidence>
<dbReference type="PANTHER" id="PTHR43022">
    <property type="entry name" value="PROTEIN SMF"/>
    <property type="match status" value="1"/>
</dbReference>
<dbReference type="Pfam" id="PF02481">
    <property type="entry name" value="DNA_processg_A"/>
    <property type="match status" value="1"/>
</dbReference>
<name>A0ABY5YLT8_9MICC</name>
<proteinExistence type="inferred from homology"/>
<dbReference type="EMBL" id="CP104275">
    <property type="protein sequence ID" value="UWX96057.1"/>
    <property type="molecule type" value="Genomic_DNA"/>
</dbReference>
<feature type="domain" description="Smf/DprA SLOG" evidence="3">
    <location>
        <begin position="98"/>
        <end position="314"/>
    </location>
</feature>
<dbReference type="PANTHER" id="PTHR43022:SF1">
    <property type="entry name" value="PROTEIN SMF"/>
    <property type="match status" value="1"/>
</dbReference>
<comment type="similarity">
    <text evidence="1">Belongs to the DprA/Smf family.</text>
</comment>
<dbReference type="Gene3D" id="3.40.50.450">
    <property type="match status" value="1"/>
</dbReference>
<keyword evidence="5" id="KW-1185">Reference proteome</keyword>
<protein>
    <submittedName>
        <fullName evidence="4">DNA-processing protein DprA</fullName>
    </submittedName>
</protein>
<reference evidence="4" key="1">
    <citation type="submission" date="2022-09" db="EMBL/GenBank/DDBJ databases">
        <title>Novel species in genus Arthrobacter.</title>
        <authorList>
            <person name="Liu Y."/>
        </authorList>
    </citation>
    <scope>NUCLEOTIDE SEQUENCE</scope>
    <source>
        <strain evidence="4">Zg-Y815</strain>
    </source>
</reference>
<dbReference type="NCBIfam" id="TIGR00732">
    <property type="entry name" value="dprA"/>
    <property type="match status" value="1"/>
</dbReference>
<dbReference type="InterPro" id="IPR057666">
    <property type="entry name" value="DrpA_SLOG"/>
</dbReference>
<gene>
    <name evidence="4" type="primary">dprA</name>
    <name evidence="4" type="ORF">N2K95_10225</name>
</gene>
<accession>A0ABY5YLT8</accession>
<evidence type="ECO:0000313" key="5">
    <source>
        <dbReference type="Proteomes" id="UP001059859"/>
    </source>
</evidence>
<evidence type="ECO:0000256" key="2">
    <source>
        <dbReference type="SAM" id="MobiDB-lite"/>
    </source>
</evidence>
<evidence type="ECO:0000313" key="4">
    <source>
        <dbReference type="EMBL" id="UWX96057.1"/>
    </source>
</evidence>
<dbReference type="InterPro" id="IPR003488">
    <property type="entry name" value="DprA"/>
</dbReference>
<sequence>MSVDEVLTARAALSRLFEPSDTVGLALVAAAGPVQALRIATGEQAAPPAVAAETAAYLSSGSGQGSALAEGLQRWAPRVADLAPGRDLDAIRRLGGELLVPEDSRWPESLRHLELGMPLCLWARGTLARGLPVLERTVAVVGSRDATGYGLSIAGDISAGLANRGYTVVSGGAYGIDAQAHRAALASAPSEETATIAVMACGADRFYPAGNDDLLRTVAARGLLLSEVPPGSAPTRWRFLQRNRIIAALSAVTVVVEARWRSGALNTAHHAAGLGREVGAVPGSVYSANSAGCHRLLRDGSAVCVTDAQEVAELAQPLGTTAADTTAVDTEQSGAAREGVGTQADARTGEPGGDGGKGGNRRAVQDGLAVEDLLLLDALPVRSGTTIDKLATVAGLSPPGVRAGLARLELEGLAVRTGADLWRRGRH</sequence>